<evidence type="ECO:0000313" key="1">
    <source>
        <dbReference type="EMBL" id="CUS54775.1"/>
    </source>
</evidence>
<proteinExistence type="predicted"/>
<gene>
    <name evidence="1" type="ORF">MGWOODY_XGa1765</name>
</gene>
<dbReference type="AlphaFoldDB" id="A0A160TU47"/>
<organism evidence="1">
    <name type="scientific">hydrothermal vent metagenome</name>
    <dbReference type="NCBI Taxonomy" id="652676"/>
    <lineage>
        <taxon>unclassified sequences</taxon>
        <taxon>metagenomes</taxon>
        <taxon>ecological metagenomes</taxon>
    </lineage>
</organism>
<sequence length="44" mass="5029">MNVPIVLNALNKEGSYARTVMAIYSNDRNELKLNRSLRVEPQPL</sequence>
<protein>
    <submittedName>
        <fullName evidence="1">Uncharacterized protein</fullName>
    </submittedName>
</protein>
<reference evidence="1" key="1">
    <citation type="submission" date="2015-10" db="EMBL/GenBank/DDBJ databases">
        <authorList>
            <person name="Gilbert D.G."/>
        </authorList>
    </citation>
    <scope>NUCLEOTIDE SEQUENCE</scope>
</reference>
<dbReference type="EMBL" id="CZRL01000106">
    <property type="protein sequence ID" value="CUS54775.1"/>
    <property type="molecule type" value="Genomic_DNA"/>
</dbReference>
<name>A0A160TU47_9ZZZZ</name>
<accession>A0A160TU47</accession>